<evidence type="ECO:0008006" key="4">
    <source>
        <dbReference type="Google" id="ProtNLM"/>
    </source>
</evidence>
<keyword evidence="1" id="KW-0732">Signal</keyword>
<evidence type="ECO:0000313" key="3">
    <source>
        <dbReference type="Proteomes" id="UP000194798"/>
    </source>
</evidence>
<dbReference type="AlphaFoldDB" id="A0A251XBW8"/>
<dbReference type="InterPro" id="IPR018725">
    <property type="entry name" value="DUF2259_secreted"/>
</dbReference>
<reference evidence="2 3" key="1">
    <citation type="submission" date="2016-12" db="EMBL/GenBank/DDBJ databases">
        <title>Thioflexothrix psekupsii D3 genome sequencing and assembly.</title>
        <authorList>
            <person name="Fomenkov A."/>
            <person name="Vincze T."/>
            <person name="Grabovich M."/>
            <person name="Anton B.P."/>
            <person name="Dubinina G."/>
            <person name="Orlova M."/>
            <person name="Belousova E."/>
            <person name="Roberts R.J."/>
        </authorList>
    </citation>
    <scope>NUCLEOTIDE SEQUENCE [LARGE SCALE GENOMIC DNA]</scope>
    <source>
        <strain evidence="2">D3</strain>
    </source>
</reference>
<sequence>MFKLSRKVLSLVFLLFPVWTQAGEAAVLNFIGFSQEGQYLAFEQFGTYDGQGGHFSNTYVIDVAKNKYAIKPQLHENVEGHLTLSDFRQSLASLQHTFLAPYQIIPDNKGQQVVGRLFTDIGADRGKVQFSLHPPLAPLMQDTYTVTLEEINAANEADCFGFGEAKRFRLKITHDQTKTTQVLQADRQLPPSRGCALGYRIQDVYIYDNQWVSVFLNLFTLGFEGQSMRYLVVTGRLPVPADQRDAVKG</sequence>
<dbReference type="Proteomes" id="UP000194798">
    <property type="component" value="Unassembled WGS sequence"/>
</dbReference>
<gene>
    <name evidence="2" type="ORF">TPSD3_03400</name>
</gene>
<protein>
    <recommendedName>
        <fullName evidence="4">DUF2259 domain-containing protein</fullName>
    </recommendedName>
</protein>
<accession>A0A251XBW8</accession>
<dbReference type="RefSeq" id="WP_086487177.1">
    <property type="nucleotide sequence ID" value="NZ_MSLT01000006.1"/>
</dbReference>
<dbReference type="EMBL" id="MSLT01000006">
    <property type="protein sequence ID" value="OUD15580.1"/>
    <property type="molecule type" value="Genomic_DNA"/>
</dbReference>
<evidence type="ECO:0000256" key="1">
    <source>
        <dbReference type="SAM" id="SignalP"/>
    </source>
</evidence>
<dbReference type="OrthoDB" id="65722at2"/>
<keyword evidence="3" id="KW-1185">Reference proteome</keyword>
<proteinExistence type="predicted"/>
<comment type="caution">
    <text evidence="2">The sequence shown here is derived from an EMBL/GenBank/DDBJ whole genome shotgun (WGS) entry which is preliminary data.</text>
</comment>
<evidence type="ECO:0000313" key="2">
    <source>
        <dbReference type="EMBL" id="OUD15580.1"/>
    </source>
</evidence>
<organism evidence="2 3">
    <name type="scientific">Thioflexithrix psekupsensis</name>
    <dbReference type="NCBI Taxonomy" id="1570016"/>
    <lineage>
        <taxon>Bacteria</taxon>
        <taxon>Pseudomonadati</taxon>
        <taxon>Pseudomonadota</taxon>
        <taxon>Gammaproteobacteria</taxon>
        <taxon>Thiotrichales</taxon>
        <taxon>Thioflexithrix</taxon>
    </lineage>
</organism>
<dbReference type="Pfam" id="PF10016">
    <property type="entry name" value="DUF2259"/>
    <property type="match status" value="1"/>
</dbReference>
<name>A0A251XBW8_9GAMM</name>
<feature type="signal peptide" evidence="1">
    <location>
        <begin position="1"/>
        <end position="22"/>
    </location>
</feature>
<feature type="chain" id="PRO_5012806747" description="DUF2259 domain-containing protein" evidence="1">
    <location>
        <begin position="23"/>
        <end position="249"/>
    </location>
</feature>